<comment type="pathway">
    <text evidence="5">Cofactor metabolism; pyridoxal 5'-phosphate salvage; pyridoxal 5'-phosphate from pyridoxine 5'-phosphate: step 1/1.</text>
</comment>
<gene>
    <name evidence="5" type="primary">pdxH</name>
    <name evidence="10" type="ORF">SAMN05444695_101513</name>
</gene>
<dbReference type="GO" id="GO:0004733">
    <property type="term" value="F:pyridoxamine phosphate oxidase activity"/>
    <property type="evidence" value="ECO:0007669"/>
    <property type="project" value="UniProtKB-UniRule"/>
</dbReference>
<dbReference type="InterPro" id="IPR011576">
    <property type="entry name" value="Pyridox_Oxase_N"/>
</dbReference>
<dbReference type="NCBIfam" id="NF004231">
    <property type="entry name" value="PRK05679.1"/>
    <property type="match status" value="1"/>
</dbReference>
<feature type="domain" description="Pyridoxine 5'-phosphate oxidase dimerisation C-terminal" evidence="9">
    <location>
        <begin position="189"/>
        <end position="229"/>
    </location>
</feature>
<dbReference type="InterPro" id="IPR019740">
    <property type="entry name" value="Pyridox_Oxase_CS"/>
</dbReference>
<evidence type="ECO:0000256" key="2">
    <source>
        <dbReference type="ARBA" id="ARBA00022630"/>
    </source>
</evidence>
<feature type="binding site" evidence="5 7">
    <location>
        <begin position="78"/>
        <end position="83"/>
    </location>
    <ligand>
        <name>FMN</name>
        <dbReference type="ChEBI" id="CHEBI:58210"/>
    </ligand>
</feature>
<dbReference type="GO" id="GO:0010181">
    <property type="term" value="F:FMN binding"/>
    <property type="evidence" value="ECO:0007669"/>
    <property type="project" value="UniProtKB-UniRule"/>
</dbReference>
<dbReference type="HAMAP" id="MF_01629">
    <property type="entry name" value="PdxH"/>
    <property type="match status" value="1"/>
</dbReference>
<feature type="binding site" evidence="5 7">
    <location>
        <position position="122"/>
    </location>
    <ligand>
        <name>FMN</name>
        <dbReference type="ChEBI" id="CHEBI:58210"/>
    </ligand>
</feature>
<dbReference type="SUPFAM" id="SSF50475">
    <property type="entry name" value="FMN-binding split barrel"/>
    <property type="match status" value="1"/>
</dbReference>
<feature type="binding site" evidence="6">
    <location>
        <begin position="18"/>
        <end position="21"/>
    </location>
    <ligand>
        <name>substrate</name>
    </ligand>
</feature>
<organism evidence="10 11">
    <name type="scientific">Rhodococcus triatomae</name>
    <dbReference type="NCBI Taxonomy" id="300028"/>
    <lineage>
        <taxon>Bacteria</taxon>
        <taxon>Bacillati</taxon>
        <taxon>Actinomycetota</taxon>
        <taxon>Actinomycetes</taxon>
        <taxon>Mycobacteriales</taxon>
        <taxon>Nocardiaceae</taxon>
        <taxon>Rhodococcus</taxon>
    </lineage>
</organism>
<dbReference type="PANTHER" id="PTHR10851:SF0">
    <property type="entry name" value="PYRIDOXINE-5'-PHOSPHATE OXIDASE"/>
    <property type="match status" value="1"/>
</dbReference>
<dbReference type="PIRSF" id="PIRSF000190">
    <property type="entry name" value="Pyd_amn-ph_oxd"/>
    <property type="match status" value="1"/>
</dbReference>
<evidence type="ECO:0000256" key="6">
    <source>
        <dbReference type="PIRSR" id="PIRSR000190-1"/>
    </source>
</evidence>
<dbReference type="EC" id="1.4.3.5" evidence="5"/>
<protein>
    <recommendedName>
        <fullName evidence="5">Pyridoxine/pyridoxamine 5'-phosphate oxidase</fullName>
        <ecNumber evidence="5">1.4.3.5</ecNumber>
    </recommendedName>
    <alternativeName>
        <fullName evidence="5">PNP/PMP oxidase</fullName>
        <shortName evidence="5">PNPOx</shortName>
    </alternativeName>
    <alternativeName>
        <fullName evidence="5">Pyridoxal 5'-phosphate synthase</fullName>
    </alternativeName>
</protein>
<dbReference type="Pfam" id="PF10590">
    <property type="entry name" value="PNP_phzG_C"/>
    <property type="match status" value="1"/>
</dbReference>
<reference evidence="10 11" key="1">
    <citation type="submission" date="2016-10" db="EMBL/GenBank/DDBJ databases">
        <authorList>
            <person name="de Groot N.N."/>
        </authorList>
    </citation>
    <scope>NUCLEOTIDE SEQUENCE [LARGE SCALE GENOMIC DNA]</scope>
    <source>
        <strain evidence="10 11">DSM 44892</strain>
    </source>
</reference>
<comment type="catalytic activity">
    <reaction evidence="5">
        <text>pyridoxamine 5'-phosphate + O2 + H2O = pyridoxal 5'-phosphate + H2O2 + NH4(+)</text>
        <dbReference type="Rhea" id="RHEA:15817"/>
        <dbReference type="ChEBI" id="CHEBI:15377"/>
        <dbReference type="ChEBI" id="CHEBI:15379"/>
        <dbReference type="ChEBI" id="CHEBI:16240"/>
        <dbReference type="ChEBI" id="CHEBI:28938"/>
        <dbReference type="ChEBI" id="CHEBI:58451"/>
        <dbReference type="ChEBI" id="CHEBI:597326"/>
        <dbReference type="EC" id="1.4.3.5"/>
    </reaction>
</comment>
<evidence type="ECO:0000259" key="8">
    <source>
        <dbReference type="Pfam" id="PF01243"/>
    </source>
</evidence>
<dbReference type="InterPro" id="IPR000659">
    <property type="entry name" value="Pyridox_Oxase"/>
</dbReference>
<keyword evidence="5" id="KW-0664">Pyridoxine biosynthesis</keyword>
<feature type="binding site" evidence="5 7">
    <location>
        <begin position="157"/>
        <end position="158"/>
    </location>
    <ligand>
        <name>FMN</name>
        <dbReference type="ChEBI" id="CHEBI:58210"/>
    </ligand>
</feature>
<feature type="binding site" evidence="5 6">
    <location>
        <position position="83"/>
    </location>
    <ligand>
        <name>substrate</name>
    </ligand>
</feature>
<dbReference type="InterPro" id="IPR012349">
    <property type="entry name" value="Split_barrel_FMN-bd"/>
</dbReference>
<evidence type="ECO:0000256" key="4">
    <source>
        <dbReference type="ARBA" id="ARBA00023002"/>
    </source>
</evidence>
<dbReference type="GO" id="GO:0008615">
    <property type="term" value="P:pyridoxine biosynthetic process"/>
    <property type="evidence" value="ECO:0007669"/>
    <property type="project" value="UniProtKB-UniRule"/>
</dbReference>
<accession>A0A1G8AR75</accession>
<feature type="binding site" evidence="5 6">
    <location>
        <position position="144"/>
    </location>
    <ligand>
        <name>substrate</name>
    </ligand>
</feature>
<evidence type="ECO:0000313" key="11">
    <source>
        <dbReference type="Proteomes" id="UP000183263"/>
    </source>
</evidence>
<feature type="binding site" evidence="5 7">
    <location>
        <position position="212"/>
    </location>
    <ligand>
        <name>FMN</name>
        <dbReference type="ChEBI" id="CHEBI:58210"/>
    </ligand>
</feature>
<dbReference type="Proteomes" id="UP000183263">
    <property type="component" value="Unassembled WGS sequence"/>
</dbReference>
<feature type="domain" description="Pyridoxamine 5'-phosphate oxidase N-terminal" evidence="8">
    <location>
        <begin position="50"/>
        <end position="165"/>
    </location>
</feature>
<feature type="binding site" evidence="5 7">
    <location>
        <begin position="93"/>
        <end position="94"/>
    </location>
    <ligand>
        <name>FMN</name>
        <dbReference type="ChEBI" id="CHEBI:58210"/>
    </ligand>
</feature>
<dbReference type="Gene3D" id="2.30.110.10">
    <property type="entry name" value="Electron Transport, Fmn-binding Protein, Chain A"/>
    <property type="match status" value="1"/>
</dbReference>
<feature type="binding site" evidence="5 7">
    <location>
        <position position="202"/>
    </location>
    <ligand>
        <name>FMN</name>
        <dbReference type="ChEBI" id="CHEBI:58210"/>
    </ligand>
</feature>
<sequence>MASDIDPTNRGRDLAGMRVGYGERGARAEEPHLDADAVADGWLPLLRVWLEAAVEAELPEPNAMTLATVDHDGRPRTRTVLCKGLSEDGVLFFTNYDSDKARQLAASPYAAATFTWAPLAHQVTVCGRVEKVDPTVTEEYWSSRPRGSQLGAWASRQSRPIASRADLDAALVEAGHRFGSGRIPVPPFWGGLLLRPESVEFWQGRADRMHNRIRATQADGRWRVERLQP</sequence>
<evidence type="ECO:0000259" key="9">
    <source>
        <dbReference type="Pfam" id="PF10590"/>
    </source>
</evidence>
<comment type="similarity">
    <text evidence="1 5">Belongs to the pyridoxamine 5'-phosphate oxidase family.</text>
</comment>
<keyword evidence="11" id="KW-1185">Reference proteome</keyword>
<evidence type="ECO:0000256" key="3">
    <source>
        <dbReference type="ARBA" id="ARBA00022643"/>
    </source>
</evidence>
<comment type="subunit">
    <text evidence="5">Homodimer.</text>
</comment>
<comment type="pathway">
    <text evidence="5">Cofactor metabolism; pyridoxal 5'-phosphate salvage; pyridoxal 5'-phosphate from pyridoxamine 5'-phosphate: step 1/1.</text>
</comment>
<feature type="binding site" evidence="5 6">
    <location>
        <position position="148"/>
    </location>
    <ligand>
        <name>substrate</name>
    </ligand>
</feature>
<comment type="cofactor">
    <cofactor evidence="5 7">
        <name>FMN</name>
        <dbReference type="ChEBI" id="CHEBI:58210"/>
    </cofactor>
    <text evidence="5 7">Binds 1 FMN per subunit.</text>
</comment>
<dbReference type="PANTHER" id="PTHR10851">
    <property type="entry name" value="PYRIDOXINE-5-PHOSPHATE OXIDASE"/>
    <property type="match status" value="1"/>
</dbReference>
<proteinExistence type="inferred from homology"/>
<name>A0A1G8AR75_9NOCA</name>
<comment type="catalytic activity">
    <reaction evidence="5">
        <text>pyridoxine 5'-phosphate + O2 = pyridoxal 5'-phosphate + H2O2</text>
        <dbReference type="Rhea" id="RHEA:15149"/>
        <dbReference type="ChEBI" id="CHEBI:15379"/>
        <dbReference type="ChEBI" id="CHEBI:16240"/>
        <dbReference type="ChEBI" id="CHEBI:58589"/>
        <dbReference type="ChEBI" id="CHEBI:597326"/>
        <dbReference type="EC" id="1.4.3.5"/>
    </reaction>
</comment>
<feature type="binding site" evidence="5 6">
    <location>
        <position position="140"/>
    </location>
    <ligand>
        <name>substrate</name>
    </ligand>
</feature>
<evidence type="ECO:0000256" key="1">
    <source>
        <dbReference type="ARBA" id="ARBA00007301"/>
    </source>
</evidence>
<evidence type="ECO:0000313" key="10">
    <source>
        <dbReference type="EMBL" id="SDH23429.1"/>
    </source>
</evidence>
<keyword evidence="3 5" id="KW-0288">FMN</keyword>
<dbReference type="NCBIfam" id="TIGR00558">
    <property type="entry name" value="pdxH"/>
    <property type="match status" value="1"/>
</dbReference>
<dbReference type="PROSITE" id="PS01064">
    <property type="entry name" value="PYRIDOX_OXIDASE"/>
    <property type="match status" value="1"/>
</dbReference>
<evidence type="ECO:0000256" key="7">
    <source>
        <dbReference type="PIRSR" id="PIRSR000190-2"/>
    </source>
</evidence>
<keyword evidence="2 5" id="KW-0285">Flavoprotein</keyword>
<dbReference type="InterPro" id="IPR019576">
    <property type="entry name" value="Pyridoxamine_oxidase_dimer_C"/>
</dbReference>
<comment type="caution">
    <text evidence="5">Lacks conserved residue(s) required for the propagation of feature annotation.</text>
</comment>
<dbReference type="EMBL" id="FNDN01000001">
    <property type="protein sequence ID" value="SDH23429.1"/>
    <property type="molecule type" value="Genomic_DNA"/>
</dbReference>
<dbReference type="AlphaFoldDB" id="A0A1G8AR75"/>
<feature type="binding site" evidence="5 6">
    <location>
        <begin position="208"/>
        <end position="210"/>
    </location>
    <ligand>
        <name>substrate</name>
    </ligand>
</feature>
<dbReference type="UniPathway" id="UPA01068">
    <property type="reaction ID" value="UER00304"/>
</dbReference>
<evidence type="ECO:0000256" key="5">
    <source>
        <dbReference type="HAMAP-Rule" id="MF_01629"/>
    </source>
</evidence>
<keyword evidence="4 5" id="KW-0560">Oxidoreductase</keyword>
<comment type="function">
    <text evidence="5">Catalyzes the oxidation of either pyridoxine 5'-phosphate (PNP) or pyridoxamine 5'-phosphate (PMP) into pyridoxal 5'-phosphate (PLP).</text>
</comment>
<dbReference type="Pfam" id="PF01243">
    <property type="entry name" value="PNPOx_N"/>
    <property type="match status" value="1"/>
</dbReference>
<feature type="binding site" evidence="5 7">
    <location>
        <position position="100"/>
    </location>
    <ligand>
        <name>FMN</name>
        <dbReference type="ChEBI" id="CHEBI:58210"/>
    </ligand>
</feature>